<dbReference type="InterPro" id="IPR008775">
    <property type="entry name" value="Phytyl_CoA_dOase-like"/>
</dbReference>
<keyword evidence="2" id="KW-0560">Oxidoreductase</keyword>
<dbReference type="Gene3D" id="2.60.120.620">
    <property type="entry name" value="q2cbj1_9rhob like domain"/>
    <property type="match status" value="1"/>
</dbReference>
<dbReference type="RefSeq" id="WP_085143143.1">
    <property type="nucleotide sequence ID" value="NZ_JACKVA010000010.1"/>
</dbReference>
<dbReference type="SUPFAM" id="SSF51197">
    <property type="entry name" value="Clavaminate synthase-like"/>
    <property type="match status" value="1"/>
</dbReference>
<dbReference type="AlphaFoldDB" id="A0A0U1DF86"/>
<dbReference type="GO" id="GO:0016706">
    <property type="term" value="F:2-oxoglutarate-dependent dioxygenase activity"/>
    <property type="evidence" value="ECO:0007669"/>
    <property type="project" value="UniProtKB-ARBA"/>
</dbReference>
<dbReference type="GO" id="GO:0005506">
    <property type="term" value="F:iron ion binding"/>
    <property type="evidence" value="ECO:0007669"/>
    <property type="project" value="UniProtKB-ARBA"/>
</dbReference>
<gene>
    <name evidence="4" type="ORF">BN970_03155</name>
</gene>
<proteinExistence type="predicted"/>
<keyword evidence="1" id="KW-0479">Metal-binding</keyword>
<evidence type="ECO:0000313" key="4">
    <source>
        <dbReference type="EMBL" id="CQD15163.1"/>
    </source>
</evidence>
<dbReference type="Proteomes" id="UP000182227">
    <property type="component" value="Unassembled WGS sequence"/>
</dbReference>
<dbReference type="PANTHER" id="PTHR20883">
    <property type="entry name" value="PHYTANOYL-COA DIOXYGENASE DOMAIN CONTAINING 1"/>
    <property type="match status" value="1"/>
</dbReference>
<accession>A0A0U1DF86</accession>
<reference evidence="4 5" key="1">
    <citation type="submission" date="2015-03" db="EMBL/GenBank/DDBJ databases">
        <authorList>
            <person name="Murphy D."/>
        </authorList>
    </citation>
    <scope>NUCLEOTIDE SEQUENCE [LARGE SCALE GENOMIC DNA]</scope>
    <source>
        <strain evidence="4 5">D16</strain>
    </source>
</reference>
<organism evidence="4 5">
    <name type="scientific">Mycolicibacterium conceptionense</name>
    <dbReference type="NCBI Taxonomy" id="451644"/>
    <lineage>
        <taxon>Bacteria</taxon>
        <taxon>Bacillati</taxon>
        <taxon>Actinomycetota</taxon>
        <taxon>Actinomycetes</taxon>
        <taxon>Mycobacteriales</taxon>
        <taxon>Mycobacteriaceae</taxon>
        <taxon>Mycolicibacterium</taxon>
    </lineage>
</organism>
<dbReference type="PANTHER" id="PTHR20883:SF19">
    <property type="entry name" value="MULTIFUNCTIONAL DIOXYGENASE AUSE"/>
    <property type="match status" value="1"/>
</dbReference>
<dbReference type="Pfam" id="PF05721">
    <property type="entry name" value="PhyH"/>
    <property type="match status" value="1"/>
</dbReference>
<keyword evidence="4" id="KW-0223">Dioxygenase</keyword>
<evidence type="ECO:0000256" key="1">
    <source>
        <dbReference type="ARBA" id="ARBA00022723"/>
    </source>
</evidence>
<name>A0A0U1DF86_9MYCO</name>
<dbReference type="EMBL" id="CTEF01000002">
    <property type="protein sequence ID" value="CQD15163.1"/>
    <property type="molecule type" value="Genomic_DNA"/>
</dbReference>
<evidence type="ECO:0000313" key="5">
    <source>
        <dbReference type="Proteomes" id="UP000182227"/>
    </source>
</evidence>
<sequence length="312" mass="34729">MSEMYHLPNTATMEEITAALRKDGFVIVDNLVPPELMDQIAGELTDYIDDTPNGRDNFVGRRTRRTGALIARSPASRKLVMHPLVRAVAAEMLKKATAYQLHLTQVISVYPGETAQPLHRDELAWDFFPFPEDYDVQCNTIWAMTDFTVENGATRVVPGSHKVFDKQGSDYTEADEARAVMSKGSVFFYTGKVYHSAAANVSEMVRQGINITYAVGWVRQEENQYLSTPLEIAKTLDDDMLKLMGYQMGGVAMGYLSDFLDPLAAVRPELGKQQYDFAALTQTTGHVDKNGQDEFHNAMLNADTPSPVTESV</sequence>
<evidence type="ECO:0000256" key="2">
    <source>
        <dbReference type="ARBA" id="ARBA00023002"/>
    </source>
</evidence>
<evidence type="ECO:0000256" key="3">
    <source>
        <dbReference type="ARBA" id="ARBA00023004"/>
    </source>
</evidence>
<keyword evidence="3" id="KW-0408">Iron</keyword>
<protein>
    <submittedName>
        <fullName evidence="4">Phytanoyl-CoA dioxygenase (PhyH) family protein</fullName>
    </submittedName>
</protein>
<dbReference type="GeneID" id="44300195"/>